<feature type="region of interest" description="Disordered" evidence="1">
    <location>
        <begin position="160"/>
        <end position="185"/>
    </location>
</feature>
<dbReference type="OrthoDB" id="5567017at2"/>
<dbReference type="RefSeq" id="WP_128777156.1">
    <property type="nucleotide sequence ID" value="NZ_RYFI01000007.1"/>
</dbReference>
<keyword evidence="3" id="KW-1185">Reference proteome</keyword>
<name>A0A4Q0MJG4_9HYPH</name>
<dbReference type="AlphaFoldDB" id="A0A4Q0MJG4"/>
<dbReference type="EMBL" id="RYFI01000007">
    <property type="protein sequence ID" value="RXF73710.1"/>
    <property type="molecule type" value="Genomic_DNA"/>
</dbReference>
<sequence>MRLGLLKGIVPVVLLLAALGWFGSALWTLQGERAERAVFDALASRRDVAPPDDASGELLFARAHFLLARDRIDEAQSLVGPLVERGGPKIAARFYYDVGNARARRAVGAIESSQIDKAIPEVRLAKDAFRSALRADPDFWDARYNLDVVMRLVRDFPEFEGGEEETKAQPKKLWTDLPGRPRGLP</sequence>
<evidence type="ECO:0000313" key="2">
    <source>
        <dbReference type="EMBL" id="RXF73710.1"/>
    </source>
</evidence>
<evidence type="ECO:0000256" key="1">
    <source>
        <dbReference type="SAM" id="MobiDB-lite"/>
    </source>
</evidence>
<protein>
    <recommendedName>
        <fullName evidence="4">MxaK protein</fullName>
    </recommendedName>
</protein>
<comment type="caution">
    <text evidence="2">The sequence shown here is derived from an EMBL/GenBank/DDBJ whole genome shotgun (WGS) entry which is preliminary data.</text>
</comment>
<proteinExistence type="predicted"/>
<accession>A0A4Q0MJG4</accession>
<evidence type="ECO:0008006" key="4">
    <source>
        <dbReference type="Google" id="ProtNLM"/>
    </source>
</evidence>
<dbReference type="Gene3D" id="1.25.40.10">
    <property type="entry name" value="Tetratricopeptide repeat domain"/>
    <property type="match status" value="1"/>
</dbReference>
<dbReference type="Proteomes" id="UP000289708">
    <property type="component" value="Unassembled WGS sequence"/>
</dbReference>
<gene>
    <name evidence="2" type="ORF">EK403_08960</name>
</gene>
<dbReference type="InterPro" id="IPR011990">
    <property type="entry name" value="TPR-like_helical_dom_sf"/>
</dbReference>
<reference evidence="2 3" key="1">
    <citation type="submission" date="2018-12" db="EMBL/GenBank/DDBJ databases">
        <title>bacterium Hansschlegelia zhihuaiae S113.</title>
        <authorList>
            <person name="He J."/>
        </authorList>
    </citation>
    <scope>NUCLEOTIDE SEQUENCE [LARGE SCALE GENOMIC DNA]</scope>
    <source>
        <strain evidence="2 3">S 113</strain>
    </source>
</reference>
<evidence type="ECO:0000313" key="3">
    <source>
        <dbReference type="Proteomes" id="UP000289708"/>
    </source>
</evidence>
<organism evidence="2 3">
    <name type="scientific">Hansschlegelia zhihuaiae</name>
    <dbReference type="NCBI Taxonomy" id="405005"/>
    <lineage>
        <taxon>Bacteria</taxon>
        <taxon>Pseudomonadati</taxon>
        <taxon>Pseudomonadota</taxon>
        <taxon>Alphaproteobacteria</taxon>
        <taxon>Hyphomicrobiales</taxon>
        <taxon>Methylopilaceae</taxon>
        <taxon>Hansschlegelia</taxon>
    </lineage>
</organism>